<dbReference type="GeneID" id="29122648"/>
<evidence type="ECO:0000313" key="3">
    <source>
        <dbReference type="Proteomes" id="UP000203157"/>
    </source>
</evidence>
<evidence type="ECO:0000256" key="1">
    <source>
        <dbReference type="SAM" id="MobiDB-lite"/>
    </source>
</evidence>
<dbReference type="RefSeq" id="YP_009301648.1">
    <property type="nucleotide sequence ID" value="NC_031235.1"/>
</dbReference>
<feature type="compositionally biased region" description="Basic and acidic residues" evidence="1">
    <location>
        <begin position="218"/>
        <end position="233"/>
    </location>
</feature>
<organism evidence="2 3">
    <name type="scientific">Cyanophage S-RIM32</name>
    <dbReference type="NCBI Taxonomy" id="1278479"/>
    <lineage>
        <taxon>Viruses</taxon>
        <taxon>Duplodnaviria</taxon>
        <taxon>Heunggongvirae</taxon>
        <taxon>Uroviricota</taxon>
        <taxon>Caudoviricetes</taxon>
        <taxon>Pantevenvirales</taxon>
        <taxon>Kyanoviridae</taxon>
        <taxon>Bristolvirus</taxon>
        <taxon>Bristolvirus rhodeisland</taxon>
    </lineage>
</organism>
<accession>A0A127KMC6</accession>
<feature type="compositionally biased region" description="Polar residues" evidence="1">
    <location>
        <begin position="251"/>
        <end position="263"/>
    </location>
</feature>
<gene>
    <name evidence="2" type="ORF">R1080702_146</name>
</gene>
<proteinExistence type="predicted"/>
<feature type="region of interest" description="Disordered" evidence="1">
    <location>
        <begin position="188"/>
        <end position="263"/>
    </location>
</feature>
<dbReference type="OrthoDB" id="4844at10239"/>
<protein>
    <submittedName>
        <fullName evidence="2">Peptidase</fullName>
    </submittedName>
</protein>
<dbReference type="KEGG" id="vg:29122648"/>
<reference evidence="2 3" key="1">
    <citation type="submission" date="2016-01" db="EMBL/GenBank/DDBJ databases">
        <title>The genomic content and context of auxiliary metabolic genes in marine cyanophages.</title>
        <authorList>
            <person name="Marston M.F."/>
            <person name="Martiny J.B.H."/>
            <person name="Crummett L.T."/>
        </authorList>
    </citation>
    <scope>NUCLEOTIDE SEQUENCE [LARGE SCALE GENOMIC DNA]</scope>
    <source>
        <strain evidence="2">RW_108_0702</strain>
    </source>
</reference>
<dbReference type="Proteomes" id="UP000203157">
    <property type="component" value="Segment"/>
</dbReference>
<name>A0A127KMC6_9CAUD</name>
<dbReference type="EMBL" id="KU594606">
    <property type="protein sequence ID" value="AMO43155.1"/>
    <property type="molecule type" value="Genomic_DNA"/>
</dbReference>
<keyword evidence="3" id="KW-1185">Reference proteome</keyword>
<sequence length="712" mass="80914">MTTQEIKGNLARLLATENLVVEHKNVSTASFNVDDRVLTLPKWDRASNTVYDLLVGHEVGHALYTPIWNKFSCPRDYVNVTEDARVEKLMKRRYPGLRKTFYGGYSELNAQDFFGIADEDLDALKFIDRVNLWFKIGTAGVSISFDPTEQVLVDECAAAETFDEAVAVAEKMWELAKEQQKQMEELANIPQSGGDGGSDASETQSTDGEEPDQQEGESMTHEEMLEEAERREEENELELPGSGGGELSESQTQKSFDQASEGLSNRFGGNRTVYVDIPKFNPANYIVDWTTVHDWIDQCKDEEMEKYEWSTSEYRSFKKSVQKEVNYLVKEFECKKAADAYSRSMSSRTGVLDCSKLHTYKYNEDLFKKVTVIPEGKNHGMIFVLDWSGSMNGVMMPTVKQLMILCMFCKKVGIPFEVYAFTNEWIAAERAINDQPPEISNEEYYSYKKELKKNEVFVNKSFFRMINILSSRSNSKNWERQCINIWNEVFAMRYYVSYPSTIGMGLSGTPLNESILITKDLIPEFKKTTGVNKVNLCILTDGEACGTTYGAEVFTSDGESTRVSARRIDGGDVILRDRKIGRTYAQNYGFVDATNLFIQNLKENNPGVNVMGFRIIESSGLSSFYHRYCKSNTDDLINMQKQWKKEKSAVLPNPISYDALYAIHAKVTDTEETEFEVEAGASKTQVRSAFRKMLSKKQNNKKILNSFISLIS</sequence>
<evidence type="ECO:0000313" key="2">
    <source>
        <dbReference type="EMBL" id="AMO43155.1"/>
    </source>
</evidence>